<reference evidence="2 3" key="1">
    <citation type="submission" date="2019-08" db="EMBL/GenBank/DDBJ databases">
        <title>Deep-cultivation of Planctomycetes and their phenomic and genomic characterization uncovers novel biology.</title>
        <authorList>
            <person name="Wiegand S."/>
            <person name="Jogler M."/>
            <person name="Boedeker C."/>
            <person name="Pinto D."/>
            <person name="Vollmers J."/>
            <person name="Rivas-Marin E."/>
            <person name="Kohn T."/>
            <person name="Peeters S.H."/>
            <person name="Heuer A."/>
            <person name="Rast P."/>
            <person name="Oberbeckmann S."/>
            <person name="Bunk B."/>
            <person name="Jeske O."/>
            <person name="Meyerdierks A."/>
            <person name="Storesund J.E."/>
            <person name="Kallscheuer N."/>
            <person name="Luecker S."/>
            <person name="Lage O.M."/>
            <person name="Pohl T."/>
            <person name="Merkel B.J."/>
            <person name="Hornburger P."/>
            <person name="Mueller R.-W."/>
            <person name="Bruemmer F."/>
            <person name="Labrenz M."/>
            <person name="Spormann A.M."/>
            <person name="Op den Camp H."/>
            <person name="Overmann J."/>
            <person name="Amann R."/>
            <person name="Jetten M.S.M."/>
            <person name="Mascher T."/>
            <person name="Medema M.H."/>
            <person name="Devos D.P."/>
            <person name="Kaster A.-K."/>
            <person name="Ovreas L."/>
            <person name="Rohde M."/>
            <person name="Galperin M.Y."/>
            <person name="Jogler C."/>
        </authorList>
    </citation>
    <scope>NUCLEOTIDE SEQUENCE [LARGE SCALE GENOMIC DNA]</scope>
    <source>
        <strain evidence="2 3">OJF2</strain>
    </source>
</reference>
<gene>
    <name evidence="2" type="ORF">OJF2_39120</name>
</gene>
<feature type="region of interest" description="Disordered" evidence="1">
    <location>
        <begin position="177"/>
        <end position="196"/>
    </location>
</feature>
<dbReference type="RefSeq" id="WP_148595176.1">
    <property type="nucleotide sequence ID" value="NZ_CP042997.1"/>
</dbReference>
<evidence type="ECO:0008006" key="4">
    <source>
        <dbReference type="Google" id="ProtNLM"/>
    </source>
</evidence>
<dbReference type="OrthoDB" id="241866at2"/>
<evidence type="ECO:0000313" key="2">
    <source>
        <dbReference type="EMBL" id="QEH35361.1"/>
    </source>
</evidence>
<evidence type="ECO:0000256" key="1">
    <source>
        <dbReference type="SAM" id="MobiDB-lite"/>
    </source>
</evidence>
<protein>
    <recommendedName>
        <fullName evidence="4">DUF4394 domain-containing protein</fullName>
    </recommendedName>
</protein>
<dbReference type="Proteomes" id="UP000324233">
    <property type="component" value="Chromosome"/>
</dbReference>
<sequence>MGLSPSSGPGASRRKVRPMLEGLEARWVLSAASAGAVAGAAAGGTFSEGFRSFRYTTPQGTHVQIQMVGVGSLEGTTVDASGALHLLYSKTNSYSKITSSVHGGTGKASLASIYHRDQYLHGATNSLSGVGASVIKMINLNSFNLVAGGHINATGGINTLSLNSVGPATQIQLRALPSDVTAGSTSGTTTSTSEGTSTNVISDVFLVQSLAGVTGEFVSAGNILLQSDPTSPSPPPAPPGVILKINRINGNVSSVPDLLTDARIFGYDAASGQIYRFSLDLAQNSGAVDPTFAPIQVQPAGSTGQVALSVGRDGNELVLMAATGSRVAVYNATTGAPVGSFAIPAGIDMLGSTDTVTVMGSVQANQLQMIDVAASLAAGSAVPAAGSSAATYSPQAGVGFVGGLTGHPGSNQVYSTIAATFNSLTPTVTQLGELTVNTSAAVPNPTGGLTLKQVFSTASQNPIQVGGQYVPVSPSNNPSLTGVPLGSIDAYLAFNNIGLSSGQYTNTIGVLGPQSLKTYATIKLNAPGPITDLSESFRPDLNGSAASGTGPALIDVQGDIQSLRGLSANGLVLNDTGYLNLIRTGTLTNSTIVAQPIGHVKTSPANRKNVTLISTSNRDYGTRGGVTLVKNLRQIGPLSFTNDPTS</sequence>
<dbReference type="EMBL" id="CP042997">
    <property type="protein sequence ID" value="QEH35361.1"/>
    <property type="molecule type" value="Genomic_DNA"/>
</dbReference>
<evidence type="ECO:0000313" key="3">
    <source>
        <dbReference type="Proteomes" id="UP000324233"/>
    </source>
</evidence>
<organism evidence="2 3">
    <name type="scientific">Aquisphaera giovannonii</name>
    <dbReference type="NCBI Taxonomy" id="406548"/>
    <lineage>
        <taxon>Bacteria</taxon>
        <taxon>Pseudomonadati</taxon>
        <taxon>Planctomycetota</taxon>
        <taxon>Planctomycetia</taxon>
        <taxon>Isosphaerales</taxon>
        <taxon>Isosphaeraceae</taxon>
        <taxon>Aquisphaera</taxon>
    </lineage>
</organism>
<accession>A0A5B9W5V8</accession>
<dbReference type="KEGG" id="agv:OJF2_39120"/>
<dbReference type="SUPFAM" id="SSF75011">
    <property type="entry name" value="3-carboxy-cis,cis-mucoante lactonizing enzyme"/>
    <property type="match status" value="1"/>
</dbReference>
<feature type="compositionally biased region" description="Low complexity" evidence="1">
    <location>
        <begin position="181"/>
        <end position="196"/>
    </location>
</feature>
<keyword evidence="3" id="KW-1185">Reference proteome</keyword>
<proteinExistence type="predicted"/>
<dbReference type="AlphaFoldDB" id="A0A5B9W5V8"/>
<name>A0A5B9W5V8_9BACT</name>